<dbReference type="Gene3D" id="2.40.50.100">
    <property type="match status" value="1"/>
</dbReference>
<dbReference type="PROSITE" id="PS50968">
    <property type="entry name" value="BIOTINYL_LIPOYL"/>
    <property type="match status" value="1"/>
</dbReference>
<gene>
    <name evidence="11" type="ORF">GCM10010470_45950</name>
</gene>
<dbReference type="InterPro" id="IPR000089">
    <property type="entry name" value="Biotin_lipoyl"/>
</dbReference>
<keyword evidence="3 8" id="KW-0444">Lipid biosynthesis</keyword>
<evidence type="ECO:0000256" key="1">
    <source>
        <dbReference type="ARBA" id="ARBA00005194"/>
    </source>
</evidence>
<keyword evidence="5 8" id="KW-0443">Lipid metabolism</keyword>
<evidence type="ECO:0000256" key="2">
    <source>
        <dbReference type="ARBA" id="ARBA00017562"/>
    </source>
</evidence>
<dbReference type="CDD" id="cd06850">
    <property type="entry name" value="biotinyl_domain"/>
    <property type="match status" value="1"/>
</dbReference>
<dbReference type="Pfam" id="PF00364">
    <property type="entry name" value="Biotin_lipoyl"/>
    <property type="match status" value="1"/>
</dbReference>
<dbReference type="PANTHER" id="PTHR45266">
    <property type="entry name" value="OXALOACETATE DECARBOXYLASE ALPHA CHAIN"/>
    <property type="match status" value="1"/>
</dbReference>
<evidence type="ECO:0000256" key="6">
    <source>
        <dbReference type="ARBA" id="ARBA00023160"/>
    </source>
</evidence>
<sequence length="184" mass="18993">MSLTSVNGEQTPVHGAAGADELDQVITVLREHVHALSERTSRAPAVVRLSARGVELEMSWPDPGRLAAGDEPYVAVPSAPAAAPQGPETGTGGTSEEPAFPLCAGTVGVFYRAPEPGAKPFVGEGDTVQPGQQVAIIEAMKLMIPVEADRPGTVVEVLVADGEAVEHGQPLMTLAPVESEGTTR</sequence>
<evidence type="ECO:0000313" key="12">
    <source>
        <dbReference type="Proteomes" id="UP001500979"/>
    </source>
</evidence>
<dbReference type="PRINTS" id="PR01071">
    <property type="entry name" value="ACOABIOTINCC"/>
</dbReference>
<name>A0ABN3VHR1_9PSEU</name>
<comment type="function">
    <text evidence="8">This protein is a component of the acetyl coenzyme A carboxylase complex; first, biotin carboxylase catalyzes the carboxylation of the carrier protein and then the transcarboxylase transfers the carboxyl group to form malonyl-CoA.</text>
</comment>
<dbReference type="EMBL" id="BAAAUX010000019">
    <property type="protein sequence ID" value="GAA2805517.1"/>
    <property type="molecule type" value="Genomic_DNA"/>
</dbReference>
<evidence type="ECO:0000256" key="5">
    <source>
        <dbReference type="ARBA" id="ARBA00023098"/>
    </source>
</evidence>
<proteinExistence type="predicted"/>
<protein>
    <recommendedName>
        <fullName evidence="2 8">Biotin carboxyl carrier protein of acetyl-CoA carboxylase</fullName>
    </recommendedName>
</protein>
<dbReference type="InterPro" id="IPR050709">
    <property type="entry name" value="Biotin_Carboxyl_Carrier/Decarb"/>
</dbReference>
<dbReference type="Proteomes" id="UP001500979">
    <property type="component" value="Unassembled WGS sequence"/>
</dbReference>
<evidence type="ECO:0000256" key="8">
    <source>
        <dbReference type="RuleBase" id="RU364072"/>
    </source>
</evidence>
<evidence type="ECO:0000313" key="11">
    <source>
        <dbReference type="EMBL" id="GAA2805517.1"/>
    </source>
</evidence>
<evidence type="ECO:0000256" key="3">
    <source>
        <dbReference type="ARBA" id="ARBA00022516"/>
    </source>
</evidence>
<organism evidence="11 12">
    <name type="scientific">Saccharopolyspora taberi</name>
    <dbReference type="NCBI Taxonomy" id="60895"/>
    <lineage>
        <taxon>Bacteria</taxon>
        <taxon>Bacillati</taxon>
        <taxon>Actinomycetota</taxon>
        <taxon>Actinomycetes</taxon>
        <taxon>Pseudonocardiales</taxon>
        <taxon>Pseudonocardiaceae</taxon>
        <taxon>Saccharopolyspora</taxon>
    </lineage>
</organism>
<keyword evidence="6 8" id="KW-0275">Fatty acid biosynthesis</keyword>
<dbReference type="PANTHER" id="PTHR45266:SF3">
    <property type="entry name" value="OXALOACETATE DECARBOXYLASE ALPHA CHAIN"/>
    <property type="match status" value="1"/>
</dbReference>
<comment type="caution">
    <text evidence="11">The sequence shown here is derived from an EMBL/GenBank/DDBJ whole genome shotgun (WGS) entry which is preliminary data.</text>
</comment>
<feature type="region of interest" description="Disordered" evidence="9">
    <location>
        <begin position="79"/>
        <end position="98"/>
    </location>
</feature>
<comment type="pathway">
    <text evidence="1 8">Lipid metabolism; fatty acid biosynthesis.</text>
</comment>
<dbReference type="InterPro" id="IPR011053">
    <property type="entry name" value="Single_hybrid_motif"/>
</dbReference>
<dbReference type="InterPro" id="IPR001249">
    <property type="entry name" value="AcCoA_biotinCC"/>
</dbReference>
<evidence type="ECO:0000259" key="10">
    <source>
        <dbReference type="PROSITE" id="PS50968"/>
    </source>
</evidence>
<dbReference type="SUPFAM" id="SSF51230">
    <property type="entry name" value="Single hybrid motif"/>
    <property type="match status" value="1"/>
</dbReference>
<reference evidence="11 12" key="1">
    <citation type="journal article" date="2019" name="Int. J. Syst. Evol. Microbiol.">
        <title>The Global Catalogue of Microorganisms (GCM) 10K type strain sequencing project: providing services to taxonomists for standard genome sequencing and annotation.</title>
        <authorList>
            <consortium name="The Broad Institute Genomics Platform"/>
            <consortium name="The Broad Institute Genome Sequencing Center for Infectious Disease"/>
            <person name="Wu L."/>
            <person name="Ma J."/>
        </authorList>
    </citation>
    <scope>NUCLEOTIDE SEQUENCE [LARGE SCALE GENOMIC DNA]</scope>
    <source>
        <strain evidence="11 12">JCM 9383</strain>
    </source>
</reference>
<dbReference type="RefSeq" id="WP_344682947.1">
    <property type="nucleotide sequence ID" value="NZ_BAAAUX010000019.1"/>
</dbReference>
<feature type="domain" description="Lipoyl-binding" evidence="10">
    <location>
        <begin position="95"/>
        <end position="175"/>
    </location>
</feature>
<keyword evidence="4 8" id="KW-0276">Fatty acid metabolism</keyword>
<evidence type="ECO:0000256" key="4">
    <source>
        <dbReference type="ARBA" id="ARBA00022832"/>
    </source>
</evidence>
<keyword evidence="7 8" id="KW-0092">Biotin</keyword>
<accession>A0ABN3VHR1</accession>
<dbReference type="InterPro" id="IPR001882">
    <property type="entry name" value="Biotin_BS"/>
</dbReference>
<keyword evidence="12" id="KW-1185">Reference proteome</keyword>
<dbReference type="PROSITE" id="PS00188">
    <property type="entry name" value="BIOTIN"/>
    <property type="match status" value="1"/>
</dbReference>
<evidence type="ECO:0000256" key="7">
    <source>
        <dbReference type="ARBA" id="ARBA00023267"/>
    </source>
</evidence>
<evidence type="ECO:0000256" key="9">
    <source>
        <dbReference type="SAM" id="MobiDB-lite"/>
    </source>
</evidence>